<dbReference type="SMART" id="SM00256">
    <property type="entry name" value="FBOX"/>
    <property type="match status" value="1"/>
</dbReference>
<reference evidence="2" key="1">
    <citation type="submission" date="2022-03" db="EMBL/GenBank/DDBJ databases">
        <title>A functionally conserved STORR gene fusion in Papaver species that diverged 16.8 million years ago.</title>
        <authorList>
            <person name="Catania T."/>
        </authorList>
    </citation>
    <scope>NUCLEOTIDE SEQUENCE</scope>
    <source>
        <strain evidence="2">S-191538</strain>
    </source>
</reference>
<evidence type="ECO:0000313" key="2">
    <source>
        <dbReference type="EMBL" id="MCL7028300.1"/>
    </source>
</evidence>
<proteinExistence type="predicted"/>
<dbReference type="NCBIfam" id="TIGR01640">
    <property type="entry name" value="F_box_assoc_1"/>
    <property type="match status" value="1"/>
</dbReference>
<dbReference type="InterPro" id="IPR050796">
    <property type="entry name" value="SCF_F-box_component"/>
</dbReference>
<dbReference type="InterPro" id="IPR036047">
    <property type="entry name" value="F-box-like_dom_sf"/>
</dbReference>
<dbReference type="PROSITE" id="PS50181">
    <property type="entry name" value="FBOX"/>
    <property type="match status" value="1"/>
</dbReference>
<dbReference type="PANTHER" id="PTHR31672:SF13">
    <property type="entry name" value="F-BOX PROTEIN CPR30-LIKE"/>
    <property type="match status" value="1"/>
</dbReference>
<dbReference type="Gene3D" id="1.20.1280.50">
    <property type="match status" value="1"/>
</dbReference>
<dbReference type="AlphaFoldDB" id="A0AA41S3L3"/>
<dbReference type="Proteomes" id="UP001177140">
    <property type="component" value="Unassembled WGS sequence"/>
</dbReference>
<organism evidence="2 3">
    <name type="scientific">Papaver nudicaule</name>
    <name type="common">Iceland poppy</name>
    <dbReference type="NCBI Taxonomy" id="74823"/>
    <lineage>
        <taxon>Eukaryota</taxon>
        <taxon>Viridiplantae</taxon>
        <taxon>Streptophyta</taxon>
        <taxon>Embryophyta</taxon>
        <taxon>Tracheophyta</taxon>
        <taxon>Spermatophyta</taxon>
        <taxon>Magnoliopsida</taxon>
        <taxon>Ranunculales</taxon>
        <taxon>Papaveraceae</taxon>
        <taxon>Papaveroideae</taxon>
        <taxon>Papaver</taxon>
    </lineage>
</organism>
<sequence>MAGRADSSSGVQKKKAGHIRNLPDDILVDIMSRLPVESVLECKLVCKKLQKLLYSRRSSFAKMHVNRQLNQLYCGGTDGDKLDTGLLFGCITDETWHISLFYGGLYNGKINTDNTYEYKKTLKKVRHPPMHHDLAKQYIVGSCNGLICLGRYYNIRMDPIYIYNPVTGENLNLPKLIIPKGCLLPRIARGFGYLPSTNEYKVVRIFYPGRKTTGQVQVYTLGSGCGWRTKAISFPYVNHTVPASFADGSLCWFYESEVYAFDLDKEEIRMVPSPPPCHTYALGSSVDDNFGCVVLRGNLCFFHQTLNAPHMEIWSLKKTDMKESWCKEFSIVYEKRGGEQYVKHFWPIMLTRNNEIILTSEYRSIHCYDPKTATWKEIVAEDPHFDLSAIRVNSHVNTFVSLKTLGEKSNKKRCRIKMIGQSL</sequence>
<dbReference type="Pfam" id="PF12937">
    <property type="entry name" value="F-box-like"/>
    <property type="match status" value="1"/>
</dbReference>
<dbReference type="InterPro" id="IPR017451">
    <property type="entry name" value="F-box-assoc_interact_dom"/>
</dbReference>
<name>A0AA41S3L3_PAPNU</name>
<protein>
    <recommendedName>
        <fullName evidence="1">F-box domain-containing protein</fullName>
    </recommendedName>
</protein>
<dbReference type="SUPFAM" id="SSF81383">
    <property type="entry name" value="F-box domain"/>
    <property type="match status" value="1"/>
</dbReference>
<comment type="caution">
    <text evidence="2">The sequence shown here is derived from an EMBL/GenBank/DDBJ whole genome shotgun (WGS) entry which is preliminary data.</text>
</comment>
<evidence type="ECO:0000259" key="1">
    <source>
        <dbReference type="PROSITE" id="PS50181"/>
    </source>
</evidence>
<dbReference type="InterPro" id="IPR001810">
    <property type="entry name" value="F-box_dom"/>
</dbReference>
<dbReference type="InterPro" id="IPR013187">
    <property type="entry name" value="F-box-assoc_dom_typ3"/>
</dbReference>
<evidence type="ECO:0000313" key="3">
    <source>
        <dbReference type="Proteomes" id="UP001177140"/>
    </source>
</evidence>
<keyword evidence="3" id="KW-1185">Reference proteome</keyword>
<dbReference type="InterPro" id="IPR011043">
    <property type="entry name" value="Gal_Oxase/kelch_b-propeller"/>
</dbReference>
<dbReference type="PANTHER" id="PTHR31672">
    <property type="entry name" value="BNACNNG10540D PROTEIN"/>
    <property type="match status" value="1"/>
</dbReference>
<feature type="domain" description="F-box" evidence="1">
    <location>
        <begin position="16"/>
        <end position="63"/>
    </location>
</feature>
<gene>
    <name evidence="2" type="ORF">MKW94_012950</name>
</gene>
<dbReference type="Pfam" id="PF08268">
    <property type="entry name" value="FBA_3"/>
    <property type="match status" value="1"/>
</dbReference>
<dbReference type="SUPFAM" id="SSF50965">
    <property type="entry name" value="Galactose oxidase, central domain"/>
    <property type="match status" value="1"/>
</dbReference>
<accession>A0AA41S3L3</accession>
<dbReference type="EMBL" id="JAJJMA010077804">
    <property type="protein sequence ID" value="MCL7028300.1"/>
    <property type="molecule type" value="Genomic_DNA"/>
</dbReference>